<reference evidence="1 2" key="1">
    <citation type="journal article" date="2016" name="Front. Microbiol.">
        <title>Fuerstia marisgermanicae gen. nov., sp. nov., an Unusual Member of the Phylum Planctomycetes from the German Wadden Sea.</title>
        <authorList>
            <person name="Kohn T."/>
            <person name="Heuer A."/>
            <person name="Jogler M."/>
            <person name="Vollmers J."/>
            <person name="Boedeker C."/>
            <person name="Bunk B."/>
            <person name="Rast P."/>
            <person name="Borchert D."/>
            <person name="Glockner I."/>
            <person name="Freese H.M."/>
            <person name="Klenk H.P."/>
            <person name="Overmann J."/>
            <person name="Kaster A.K."/>
            <person name="Rohde M."/>
            <person name="Wiegand S."/>
            <person name="Jogler C."/>
        </authorList>
    </citation>
    <scope>NUCLEOTIDE SEQUENCE [LARGE SCALE GENOMIC DNA]</scope>
    <source>
        <strain evidence="1 2">NH11</strain>
    </source>
</reference>
<dbReference type="SUPFAM" id="SSF48452">
    <property type="entry name" value="TPR-like"/>
    <property type="match status" value="2"/>
</dbReference>
<name>A0A1P8WAB5_9PLAN</name>
<protein>
    <submittedName>
        <fullName evidence="1">ATP-dependent transcriptional regulator</fullName>
    </submittedName>
</protein>
<dbReference type="KEGG" id="fmr:Fuma_00586"/>
<dbReference type="AlphaFoldDB" id="A0A1P8WAB5"/>
<proteinExistence type="predicted"/>
<keyword evidence="2" id="KW-1185">Reference proteome</keyword>
<sequence>MIDKLLSTLSLTDRGILLLVMLSIRALRYGSLKTGSLVYTFDYLFFIRPCTAPRGDWKLIRKQPYQLLPIEVPFDLCGNRLQPAAELFAEGEIDAALKFVRMVAVAEATQPCQLWPLHLVAVMLLLECGRSDDAWNQLQQALAVRNETESPVGRSDAQQSIAPREWLVMATAALAVNDFEGAERYASECVAIFDQRPSVAGCELLSDCRADAMTVFAAIRLSQHKIREAEMLLQLAHDAYTQVGDMQQLAVTLVLLADVEQLSGSPVSASYLLSEADQLLAEECDTSRHFRIHVIREAIASRRLRRGSSLARHNSLCLN</sequence>
<dbReference type="Gene3D" id="1.25.40.10">
    <property type="entry name" value="Tetratricopeptide repeat domain"/>
    <property type="match status" value="1"/>
</dbReference>
<dbReference type="EMBL" id="CP017641">
    <property type="protein sequence ID" value="APZ91002.1"/>
    <property type="molecule type" value="Genomic_DNA"/>
</dbReference>
<evidence type="ECO:0000313" key="1">
    <source>
        <dbReference type="EMBL" id="APZ91002.1"/>
    </source>
</evidence>
<evidence type="ECO:0000313" key="2">
    <source>
        <dbReference type="Proteomes" id="UP000187735"/>
    </source>
</evidence>
<gene>
    <name evidence="1" type="ORF">Fuma_00586</name>
</gene>
<dbReference type="Proteomes" id="UP000187735">
    <property type="component" value="Chromosome"/>
</dbReference>
<dbReference type="InterPro" id="IPR011990">
    <property type="entry name" value="TPR-like_helical_dom_sf"/>
</dbReference>
<organism evidence="1 2">
    <name type="scientific">Fuerstiella marisgermanici</name>
    <dbReference type="NCBI Taxonomy" id="1891926"/>
    <lineage>
        <taxon>Bacteria</taxon>
        <taxon>Pseudomonadati</taxon>
        <taxon>Planctomycetota</taxon>
        <taxon>Planctomycetia</taxon>
        <taxon>Planctomycetales</taxon>
        <taxon>Planctomycetaceae</taxon>
        <taxon>Fuerstiella</taxon>
    </lineage>
</organism>
<accession>A0A1P8WAB5</accession>